<organism evidence="3 4">
    <name type="scientific">Serratia ureilytica</name>
    <dbReference type="NCBI Taxonomy" id="300181"/>
    <lineage>
        <taxon>Bacteria</taxon>
        <taxon>Pseudomonadati</taxon>
        <taxon>Pseudomonadota</taxon>
        <taxon>Gammaproteobacteria</taxon>
        <taxon>Enterobacterales</taxon>
        <taxon>Yersiniaceae</taxon>
        <taxon>Serratia</taxon>
    </lineage>
</organism>
<feature type="chain" id="PRO_5040777316" description="Fimbrial adhesin MrpH C-terminal domain-containing protein" evidence="1">
    <location>
        <begin position="19"/>
        <end position="260"/>
    </location>
</feature>
<dbReference type="GO" id="GO:0007155">
    <property type="term" value="P:cell adhesion"/>
    <property type="evidence" value="ECO:0007669"/>
    <property type="project" value="InterPro"/>
</dbReference>
<dbReference type="GO" id="GO:0009289">
    <property type="term" value="C:pilus"/>
    <property type="evidence" value="ECO:0007669"/>
    <property type="project" value="InterPro"/>
</dbReference>
<name>A0A9X9BYG6_9GAMM</name>
<evidence type="ECO:0000256" key="1">
    <source>
        <dbReference type="SAM" id="SignalP"/>
    </source>
</evidence>
<reference evidence="3 4" key="1">
    <citation type="submission" date="2019-07" db="EMBL/GenBank/DDBJ databases">
        <title>Serratia strains were isolated from fresh produce.</title>
        <authorList>
            <person name="Cho G.-S."/>
            <person name="Stein M."/>
            <person name="Lee W."/>
            <person name="Suh S.H."/>
            <person name="Franz C.M.A.P."/>
        </authorList>
    </citation>
    <scope>NUCLEOTIDE SEQUENCE [LARGE SCALE GENOMIC DNA]</scope>
    <source>
        <strain evidence="3 4">S17</strain>
    </source>
</reference>
<feature type="domain" description="Fimbrial adhesin MrpH C-terminal" evidence="2">
    <location>
        <begin position="152"/>
        <end position="260"/>
    </location>
</feature>
<sequence>MKKILFLWLLLHVPQAAASWVIDAQYSPSQKRFIVKVIRWDEYDPARNPLKNCRFTSTCKLAFTYSDRSHYIDPFGYMDMPEASDLNTMGELAQLFARKGYLNREVKSQFGLYEEPCLGLAYPVYSAGSIPYVPLPGGEFECFAPQIDPTYCSIADAYIELNHGTINTNSVNGSVAAKQFRVACNNAFSLAIIAVDKNGSVSLGGGIISHLKINGVDIGSGYLDRIGPEGKTLTLTSTLSGYRGGTGDFQGYKVIMLTLP</sequence>
<dbReference type="InterPro" id="IPR057010">
    <property type="entry name" value="MrpH_C"/>
</dbReference>
<evidence type="ECO:0000313" key="4">
    <source>
        <dbReference type="Proteomes" id="UP000321307"/>
    </source>
</evidence>
<proteinExistence type="predicted"/>
<dbReference type="AlphaFoldDB" id="A0A9X9BYG6"/>
<dbReference type="Pfam" id="PF24223">
    <property type="entry name" value="MrpH_C"/>
    <property type="match status" value="1"/>
</dbReference>
<evidence type="ECO:0000313" key="3">
    <source>
        <dbReference type="EMBL" id="TXE23550.1"/>
    </source>
</evidence>
<comment type="caution">
    <text evidence="3">The sequence shown here is derived from an EMBL/GenBank/DDBJ whole genome shotgun (WGS) entry which is preliminary data.</text>
</comment>
<keyword evidence="1" id="KW-0732">Signal</keyword>
<feature type="signal peptide" evidence="1">
    <location>
        <begin position="1"/>
        <end position="18"/>
    </location>
</feature>
<dbReference type="RefSeq" id="WP_042783501.1">
    <property type="nucleotide sequence ID" value="NZ_CP074168.1"/>
</dbReference>
<evidence type="ECO:0000259" key="2">
    <source>
        <dbReference type="Pfam" id="PF24223"/>
    </source>
</evidence>
<protein>
    <recommendedName>
        <fullName evidence="2">Fimbrial adhesin MrpH C-terminal domain-containing protein</fullName>
    </recommendedName>
</protein>
<accession>A0A9X9BYG6</accession>
<dbReference type="Proteomes" id="UP000321307">
    <property type="component" value="Unassembled WGS sequence"/>
</dbReference>
<gene>
    <name evidence="3" type="ORF">FOT63_24205</name>
</gene>
<dbReference type="InterPro" id="IPR036937">
    <property type="entry name" value="Adhesion_dom_fimbrial_sf"/>
</dbReference>
<dbReference type="EMBL" id="VOUP01000049">
    <property type="protein sequence ID" value="TXE23550.1"/>
    <property type="molecule type" value="Genomic_DNA"/>
</dbReference>
<dbReference type="Gene3D" id="2.60.40.1090">
    <property type="entry name" value="Fimbrial-type adhesion domain"/>
    <property type="match status" value="1"/>
</dbReference>